<evidence type="ECO:0000313" key="6">
    <source>
        <dbReference type="Proteomes" id="UP000000925"/>
    </source>
</evidence>
<dbReference type="PANTHER" id="PTHR43132:SF2">
    <property type="entry name" value="ARSENICAL RESISTANCE OPERON REPRESSOR ARSR-RELATED"/>
    <property type="match status" value="1"/>
</dbReference>
<evidence type="ECO:0000259" key="4">
    <source>
        <dbReference type="PROSITE" id="PS50987"/>
    </source>
</evidence>
<dbReference type="OrthoDB" id="9799175at2"/>
<protein>
    <submittedName>
        <fullName evidence="5">Transcriptional regulator, ArsR family</fullName>
    </submittedName>
</protein>
<dbReference type="Proteomes" id="UP000000925">
    <property type="component" value="Chromosome"/>
</dbReference>
<dbReference type="InterPro" id="IPR001845">
    <property type="entry name" value="HTH_ArsR_DNA-bd_dom"/>
</dbReference>
<dbReference type="InterPro" id="IPR036388">
    <property type="entry name" value="WH-like_DNA-bd_sf"/>
</dbReference>
<keyword evidence="1" id="KW-0805">Transcription regulation</keyword>
<dbReference type="NCBIfam" id="NF033788">
    <property type="entry name" value="HTH_metalloreg"/>
    <property type="match status" value="1"/>
</dbReference>
<dbReference type="PROSITE" id="PS50987">
    <property type="entry name" value="HTH_ARSR_2"/>
    <property type="match status" value="1"/>
</dbReference>
<dbReference type="AlphaFoldDB" id="D5EKW5"/>
<evidence type="ECO:0000256" key="1">
    <source>
        <dbReference type="ARBA" id="ARBA00023015"/>
    </source>
</evidence>
<dbReference type="CDD" id="cd00090">
    <property type="entry name" value="HTH_ARSR"/>
    <property type="match status" value="1"/>
</dbReference>
<keyword evidence="6" id="KW-1185">Reference proteome</keyword>
<dbReference type="PRINTS" id="PR00778">
    <property type="entry name" value="HTHARSR"/>
</dbReference>
<dbReference type="eggNOG" id="COG0640">
    <property type="taxonomic scope" value="Bacteria"/>
</dbReference>
<dbReference type="STRING" id="583355.Caka_2004"/>
<evidence type="ECO:0000256" key="2">
    <source>
        <dbReference type="ARBA" id="ARBA00023125"/>
    </source>
</evidence>
<dbReference type="InterPro" id="IPR051011">
    <property type="entry name" value="Metal_resp_trans_reg"/>
</dbReference>
<dbReference type="Pfam" id="PF01022">
    <property type="entry name" value="HTH_5"/>
    <property type="match status" value="1"/>
</dbReference>
<dbReference type="GO" id="GO:0003677">
    <property type="term" value="F:DNA binding"/>
    <property type="evidence" value="ECO:0007669"/>
    <property type="project" value="UniProtKB-KW"/>
</dbReference>
<keyword evidence="2" id="KW-0238">DNA-binding</keyword>
<organism evidence="5 6">
    <name type="scientific">Coraliomargarita akajimensis (strain DSM 45221 / IAM 15411 / JCM 23193 / KCTC 12865 / 04OKA010-24)</name>
    <dbReference type="NCBI Taxonomy" id="583355"/>
    <lineage>
        <taxon>Bacteria</taxon>
        <taxon>Pseudomonadati</taxon>
        <taxon>Verrucomicrobiota</taxon>
        <taxon>Opitutia</taxon>
        <taxon>Puniceicoccales</taxon>
        <taxon>Coraliomargaritaceae</taxon>
        <taxon>Coraliomargarita</taxon>
    </lineage>
</organism>
<proteinExistence type="predicted"/>
<dbReference type="SMART" id="SM00418">
    <property type="entry name" value="HTH_ARSR"/>
    <property type="match status" value="1"/>
</dbReference>
<sequence>MSITTVQSEVDLDLLAKQLWAIGDPVRLHILKILPTEPTCENACNVSAIAERIGLSQPATSHHLRVLRQAGIIANRKMCRDMIYWLQVEPGLLVVDALRSVLTGSEL</sequence>
<dbReference type="Gene3D" id="1.10.10.10">
    <property type="entry name" value="Winged helix-like DNA-binding domain superfamily/Winged helix DNA-binding domain"/>
    <property type="match status" value="1"/>
</dbReference>
<keyword evidence="3" id="KW-0804">Transcription</keyword>
<dbReference type="PANTHER" id="PTHR43132">
    <property type="entry name" value="ARSENICAL RESISTANCE OPERON REPRESSOR ARSR-RELATED"/>
    <property type="match status" value="1"/>
</dbReference>
<dbReference type="SUPFAM" id="SSF46785">
    <property type="entry name" value="Winged helix' DNA-binding domain"/>
    <property type="match status" value="1"/>
</dbReference>
<reference evidence="5 6" key="1">
    <citation type="journal article" date="2010" name="Stand. Genomic Sci.">
        <title>Complete genome sequence of Coraliomargarita akajimensis type strain (04OKA010-24).</title>
        <authorList>
            <person name="Mavromatis K."/>
            <person name="Abt B."/>
            <person name="Brambilla E."/>
            <person name="Lapidus A."/>
            <person name="Copeland A."/>
            <person name="Deshpande S."/>
            <person name="Nolan M."/>
            <person name="Lucas S."/>
            <person name="Tice H."/>
            <person name="Cheng J.F."/>
            <person name="Han C."/>
            <person name="Detter J.C."/>
            <person name="Woyke T."/>
            <person name="Goodwin L."/>
            <person name="Pitluck S."/>
            <person name="Held B."/>
            <person name="Brettin T."/>
            <person name="Tapia R."/>
            <person name="Ivanova N."/>
            <person name="Mikhailova N."/>
            <person name="Pati A."/>
            <person name="Liolios K."/>
            <person name="Chen A."/>
            <person name="Palaniappan K."/>
            <person name="Land M."/>
            <person name="Hauser L."/>
            <person name="Chang Y.J."/>
            <person name="Jeffries C.D."/>
            <person name="Rohde M."/>
            <person name="Goker M."/>
            <person name="Bristow J."/>
            <person name="Eisen J.A."/>
            <person name="Markowitz V."/>
            <person name="Hugenholtz P."/>
            <person name="Klenk H.P."/>
            <person name="Kyrpides N.C."/>
        </authorList>
    </citation>
    <scope>NUCLEOTIDE SEQUENCE [LARGE SCALE GENOMIC DNA]</scope>
    <source>
        <strain evidence="6">DSM 45221 / IAM 15411 / JCM 23193 / KCTC 12865</strain>
    </source>
</reference>
<dbReference type="GO" id="GO:0003700">
    <property type="term" value="F:DNA-binding transcription factor activity"/>
    <property type="evidence" value="ECO:0007669"/>
    <property type="project" value="InterPro"/>
</dbReference>
<name>D5EKW5_CORAD</name>
<evidence type="ECO:0000313" key="5">
    <source>
        <dbReference type="EMBL" id="ADE55022.1"/>
    </source>
</evidence>
<feature type="domain" description="HTH arsR-type" evidence="4">
    <location>
        <begin position="7"/>
        <end position="107"/>
    </location>
</feature>
<evidence type="ECO:0000256" key="3">
    <source>
        <dbReference type="ARBA" id="ARBA00023163"/>
    </source>
</evidence>
<dbReference type="InterPro" id="IPR036390">
    <property type="entry name" value="WH_DNA-bd_sf"/>
</dbReference>
<dbReference type="RefSeq" id="WP_013043744.1">
    <property type="nucleotide sequence ID" value="NC_014008.1"/>
</dbReference>
<dbReference type="KEGG" id="caa:Caka_2004"/>
<dbReference type="EMBL" id="CP001998">
    <property type="protein sequence ID" value="ADE55022.1"/>
    <property type="molecule type" value="Genomic_DNA"/>
</dbReference>
<gene>
    <name evidence="5" type="ordered locus">Caka_2004</name>
</gene>
<dbReference type="InterPro" id="IPR011991">
    <property type="entry name" value="ArsR-like_HTH"/>
</dbReference>
<accession>D5EKW5</accession>
<dbReference type="HOGENOM" id="CLU_097806_8_1_0"/>